<keyword evidence="7 10" id="KW-0067">ATP-binding</keyword>
<evidence type="ECO:0000313" key="12">
    <source>
        <dbReference type="EMBL" id="QOD00863.1"/>
    </source>
</evidence>
<keyword evidence="1 10" id="KW-0540">Nuclease</keyword>
<proteinExistence type="inferred from homology"/>
<comment type="similarity">
    <text evidence="10">Belongs to the RecC family.</text>
</comment>
<dbReference type="PANTHER" id="PTHR30591">
    <property type="entry name" value="RECBCD ENZYME SUBUNIT RECC"/>
    <property type="match status" value="1"/>
</dbReference>
<dbReference type="GO" id="GO:0000724">
    <property type="term" value="P:double-strand break repair via homologous recombination"/>
    <property type="evidence" value="ECO:0007669"/>
    <property type="project" value="UniProtKB-UniRule"/>
</dbReference>
<dbReference type="Gene3D" id="1.10.10.990">
    <property type="match status" value="1"/>
</dbReference>
<dbReference type="GO" id="GO:0004527">
    <property type="term" value="F:exonuclease activity"/>
    <property type="evidence" value="ECO:0007669"/>
    <property type="project" value="UniProtKB-KW"/>
</dbReference>
<dbReference type="EMBL" id="CP061723">
    <property type="protein sequence ID" value="QOD00863.1"/>
    <property type="molecule type" value="Genomic_DNA"/>
</dbReference>
<evidence type="ECO:0000256" key="3">
    <source>
        <dbReference type="ARBA" id="ARBA00022763"/>
    </source>
</evidence>
<organism evidence="12 13">
    <name type="scientific">Pseudomonas putida</name>
    <name type="common">Arthrobacter siderocapsulatus</name>
    <dbReference type="NCBI Taxonomy" id="303"/>
    <lineage>
        <taxon>Bacteria</taxon>
        <taxon>Pseudomonadati</taxon>
        <taxon>Pseudomonadota</taxon>
        <taxon>Gammaproteobacteria</taxon>
        <taxon>Pseudomonadales</taxon>
        <taxon>Pseudomonadaceae</taxon>
        <taxon>Pseudomonas</taxon>
    </lineage>
</organism>
<name>A0ABD7BKK7_PSEPU</name>
<dbReference type="Pfam" id="PF17946">
    <property type="entry name" value="RecC_C"/>
    <property type="match status" value="1"/>
</dbReference>
<keyword evidence="5 10" id="KW-0347">Helicase</keyword>
<dbReference type="NCBIfam" id="TIGR01450">
    <property type="entry name" value="recC"/>
    <property type="match status" value="1"/>
</dbReference>
<dbReference type="Proteomes" id="UP000516786">
    <property type="component" value="Chromosome"/>
</dbReference>
<sequence length="1154" mass="129772">MQDADALKPGFMIIHGNRLDDLRELAVNWMQLYPLAPLENEVVLVHSNGIAQWLKLALADDPAKGGCGIAAALDVQLPARFLWQAYRSVLGQQTTPESSPLDKAALSWRLMRLLPGLLSKPHFSSLQRFLDGDDDQRKRHQLCERLADLFDQYQVYRADWLYDWAAGRDQLRHIKGSVEPLEADNLWQAQLWREILADVGEGALEQSRAGVHKRFVAHLREAEQAAAGLPRRVVVFGISSMPAQVLEALAMLSRYSQVVLCVHNPCRHHWGDIVADKDLLAHTYRRQPSRNAPMAAHEHGQPLLAAWGKQGRDYINLLDHYDEPASYRHLFEGLEGGRIDLFTEPTTQSLLGQLQSDILELRPLSETRATWGAVDVAEDRSVRFHVVHSAQREVEVLHDQLLARFSADPELSPRDVIVMVPDINAYAPHIEAVFGQVPRNDPRHVPFTVADQGQRGRQPLLIALEHLLKLPQSRFAASDILDLLDVPALRARFAIKEADVPILHSWIDGAGVRWGLDAQQRESLGMPAGLEQNTWRFGMRRMLLGYAAGQGPEFNGIEPYDEVSGLEAALAGPLLTLLDHLEIAREDLQRPATPVLWVERLQSLLKVFFRPVNDAEELLINQLLKLLDTWLRTCETAQYAQTLPLSVVHEAWLCGIEEGGLSQRFLAGAVNFCNLMPMRAIPFKVVCLLGMNDGDYPRQQSPVDFDLMRNDYRPGDRSRREDDRYLLLEALLSAQEQLYVSWVGRNIRDNSERVPSVLIGQLRDHLASGWRSVTARELLDALTQEHPLQPFSAAYFANEPGPDGLFTYSHEWREVHEAQAEPQATERLPALAQDTPLTLPQLAGFVRDPVGAFFAQRLKVNFDEDELISRDDETFQLDGLENWQHQDRLSQALKRWVEEAYQPEHVLDALGQQVKRLQREGKLPLGAFGSLTADDLVEPMPDMLARYHAQLQAWPEVEEGQFAATIDADDTIPGLSDWLGGIRRNAQGERAYLQLDSKKLCSKDSWRWHNLVRPWLRHLALQLGGQGCTSILISLSGDVVFHPMAAQAAKKHLRSLLEAWVAGMREPLPVACESAFAWLAEGGEGNESALDKAREVFEGGYNHKGEAERSFALRRAFADFEQLCAGGTFPTWASRLYGGLFNHLSSSRAGSDNQ</sequence>
<reference evidence="12 13" key="1">
    <citation type="submission" date="2020-09" db="EMBL/GenBank/DDBJ databases">
        <title>Co-existence of a novel multidrug-resistance efflux pump with carbapenem resistance gene blaVIM-2 in one megaplasmid in Pseudomonas putida.</title>
        <authorList>
            <person name="Peng K."/>
            <person name="Li R."/>
        </authorList>
    </citation>
    <scope>NUCLEOTIDE SEQUENCE [LARGE SCALE GENOMIC DNA]</scope>
    <source>
        <strain evidence="12 13">ZXPA-20</strain>
    </source>
</reference>
<evidence type="ECO:0000256" key="10">
    <source>
        <dbReference type="HAMAP-Rule" id="MF_01486"/>
    </source>
</evidence>
<protein>
    <recommendedName>
        <fullName evidence="10">RecBCD enzyme subunit RecC</fullName>
    </recommendedName>
    <alternativeName>
        <fullName evidence="10">Exonuclease V subunit RecC</fullName>
        <shortName evidence="10">ExoV subunit RecC</shortName>
    </alternativeName>
    <alternativeName>
        <fullName evidence="10">Helicase/nuclease RecBCD subunit RecC</fullName>
    </alternativeName>
</protein>
<feature type="domain" description="RecC C-terminal" evidence="11">
    <location>
        <begin position="835"/>
        <end position="1081"/>
    </location>
</feature>
<comment type="function">
    <text evidence="10">A helicase/nuclease that prepares dsDNA breaks (DSB) for recombinational DNA repair. Binds to DSBs and unwinds DNA via a highly rapid and processive ATP-dependent bidirectional helicase activity. Unwinds dsDNA until it encounters a Chi (crossover hotspot instigator) sequence from the 3' direction. Cuts ssDNA a few nucleotides 3' to the Chi site. The properties and activities of the enzyme are changed at Chi. The Chi-altered holoenzyme produces a long 3'-ssDNA overhang and facilitates RecA-binding to the ssDNA for homologous DNA recombination and repair. Holoenzyme degrades any linearized DNA that is unable to undergo homologous recombination. In the holoenzyme this subunit recognizes the wild-type Chi sequence, and when added to isolated RecB increases its ATP-dependent helicase processivity.</text>
</comment>
<dbReference type="InterPro" id="IPR006697">
    <property type="entry name" value="RecC"/>
</dbReference>
<keyword evidence="3 10" id="KW-0227">DNA damage</keyword>
<dbReference type="GO" id="GO:0003677">
    <property type="term" value="F:DNA binding"/>
    <property type="evidence" value="ECO:0007669"/>
    <property type="project" value="UniProtKB-UniRule"/>
</dbReference>
<dbReference type="RefSeq" id="WP_191087811.1">
    <property type="nucleotide sequence ID" value="NZ_CP061723.1"/>
</dbReference>
<dbReference type="InterPro" id="IPR027417">
    <property type="entry name" value="P-loop_NTPase"/>
</dbReference>
<comment type="subunit">
    <text evidence="10">Heterotrimer of RecB, RecC and RecD. All subunits contribute to DNA-binding.</text>
</comment>
<dbReference type="InterPro" id="IPR013986">
    <property type="entry name" value="DExx_box_DNA_helicase_dom_sf"/>
</dbReference>
<keyword evidence="6 10" id="KW-0269">Exonuclease</keyword>
<keyword evidence="2 10" id="KW-0547">Nucleotide-binding</keyword>
<evidence type="ECO:0000313" key="13">
    <source>
        <dbReference type="Proteomes" id="UP000516786"/>
    </source>
</evidence>
<keyword evidence="9 10" id="KW-0234">DNA repair</keyword>
<dbReference type="PANTHER" id="PTHR30591:SF1">
    <property type="entry name" value="RECBCD ENZYME SUBUNIT RECC"/>
    <property type="match status" value="1"/>
</dbReference>
<evidence type="ECO:0000256" key="8">
    <source>
        <dbReference type="ARBA" id="ARBA00023125"/>
    </source>
</evidence>
<evidence type="ECO:0000259" key="11">
    <source>
        <dbReference type="Pfam" id="PF17946"/>
    </source>
</evidence>
<evidence type="ECO:0000256" key="1">
    <source>
        <dbReference type="ARBA" id="ARBA00022722"/>
    </source>
</evidence>
<dbReference type="Gene3D" id="3.40.50.10930">
    <property type="match status" value="1"/>
</dbReference>
<dbReference type="SUPFAM" id="SSF52980">
    <property type="entry name" value="Restriction endonuclease-like"/>
    <property type="match status" value="1"/>
</dbReference>
<dbReference type="SUPFAM" id="SSF52540">
    <property type="entry name" value="P-loop containing nucleoside triphosphate hydrolases"/>
    <property type="match status" value="2"/>
</dbReference>
<dbReference type="GO" id="GO:0003678">
    <property type="term" value="F:DNA helicase activity"/>
    <property type="evidence" value="ECO:0007669"/>
    <property type="project" value="UniProtKB-UniRule"/>
</dbReference>
<dbReference type="InterPro" id="IPR041500">
    <property type="entry name" value="RecC_C"/>
</dbReference>
<dbReference type="AlphaFoldDB" id="A0ABD7BKK7"/>
<evidence type="ECO:0000256" key="6">
    <source>
        <dbReference type="ARBA" id="ARBA00022839"/>
    </source>
</evidence>
<dbReference type="Gene3D" id="3.40.50.300">
    <property type="entry name" value="P-loop containing nucleotide triphosphate hydrolases"/>
    <property type="match status" value="2"/>
</dbReference>
<evidence type="ECO:0000256" key="7">
    <source>
        <dbReference type="ARBA" id="ARBA00022840"/>
    </source>
</evidence>
<accession>A0ABD7BKK7</accession>
<dbReference type="Pfam" id="PF04257">
    <property type="entry name" value="Exonuc_V_gamma"/>
    <property type="match status" value="1"/>
</dbReference>
<dbReference type="InterPro" id="IPR011335">
    <property type="entry name" value="Restrct_endonuc-II-like"/>
</dbReference>
<gene>
    <name evidence="10 12" type="primary">recC</name>
    <name evidence="12" type="ORF">ID616_14765</name>
</gene>
<dbReference type="GO" id="GO:0005524">
    <property type="term" value="F:ATP binding"/>
    <property type="evidence" value="ECO:0007669"/>
    <property type="project" value="UniProtKB-UniRule"/>
</dbReference>
<dbReference type="HAMAP" id="MF_01486">
    <property type="entry name" value="RecC"/>
    <property type="match status" value="1"/>
</dbReference>
<evidence type="ECO:0000256" key="5">
    <source>
        <dbReference type="ARBA" id="ARBA00022806"/>
    </source>
</evidence>
<evidence type="ECO:0000256" key="2">
    <source>
        <dbReference type="ARBA" id="ARBA00022741"/>
    </source>
</evidence>
<evidence type="ECO:0000256" key="4">
    <source>
        <dbReference type="ARBA" id="ARBA00022801"/>
    </source>
</evidence>
<keyword evidence="8 10" id="KW-0238">DNA-binding</keyword>
<evidence type="ECO:0000256" key="9">
    <source>
        <dbReference type="ARBA" id="ARBA00023204"/>
    </source>
</evidence>
<comment type="miscellaneous">
    <text evidence="10">In the RecBCD complex, RecB has a slow 3'-5' helicase, an exonuclease activity and loads RecA onto ssDNA, RecD has a fast 5'-3' helicase activity, while RecC stimulates the ATPase and processivity of the RecB helicase and contributes to recognition of the Chi site.</text>
</comment>
<keyword evidence="4 10" id="KW-0378">Hydrolase</keyword>
<dbReference type="Gene3D" id="1.10.10.160">
    <property type="match status" value="1"/>
</dbReference>
<dbReference type="PIRSF" id="PIRSF000980">
    <property type="entry name" value="RecC"/>
    <property type="match status" value="1"/>
</dbReference>